<evidence type="ECO:0000256" key="1">
    <source>
        <dbReference type="SAM" id="SignalP"/>
    </source>
</evidence>
<gene>
    <name evidence="2" type="ORF">SAMN05216201_11733</name>
</gene>
<evidence type="ECO:0008006" key="4">
    <source>
        <dbReference type="Google" id="ProtNLM"/>
    </source>
</evidence>
<dbReference type="GO" id="GO:0020037">
    <property type="term" value="F:heme binding"/>
    <property type="evidence" value="ECO:0007669"/>
    <property type="project" value="InterPro"/>
</dbReference>
<evidence type="ECO:0000313" key="2">
    <source>
        <dbReference type="EMBL" id="SEJ76558.1"/>
    </source>
</evidence>
<dbReference type="EMBL" id="FNZE01000017">
    <property type="protein sequence ID" value="SEJ76558.1"/>
    <property type="molecule type" value="Genomic_DNA"/>
</dbReference>
<dbReference type="RefSeq" id="WP_212633251.1">
    <property type="nucleotide sequence ID" value="NZ_FNZE01000017.1"/>
</dbReference>
<name>A0A1H7BGC2_9PSED</name>
<dbReference type="PANTHER" id="PTHR35889">
    <property type="entry name" value="CYCLOINULO-OLIGOSACCHARIDE FRUCTANOTRANSFERASE-RELATED"/>
    <property type="match status" value="1"/>
</dbReference>
<dbReference type="STRING" id="915471.SAMN05216201_11733"/>
<proteinExistence type="predicted"/>
<evidence type="ECO:0000313" key="3">
    <source>
        <dbReference type="Proteomes" id="UP000242930"/>
    </source>
</evidence>
<feature type="signal peptide" evidence="1">
    <location>
        <begin position="1"/>
        <end position="23"/>
    </location>
</feature>
<dbReference type="PANTHER" id="PTHR35889:SF3">
    <property type="entry name" value="F-BOX DOMAIN-CONTAINING PROTEIN"/>
    <property type="match status" value="1"/>
</dbReference>
<dbReference type="InterPro" id="IPR036909">
    <property type="entry name" value="Cyt_c-like_dom_sf"/>
</dbReference>
<sequence length="132" mass="13934">MNALSRKLLALLVLALPQAGLQAAEEVSFSKAVAPIFRGQCATCHMTGSEPGGMKLYPSAAYQSLVGVASASSPLQRVAPGEPEQSYLLHKLQGTHLNVGGAGVQMPFAEPPLPEDSLQLIRLWIEQGAKNN</sequence>
<dbReference type="AlphaFoldDB" id="A0A1H7BGC2"/>
<dbReference type="Proteomes" id="UP000242930">
    <property type="component" value="Unassembled WGS sequence"/>
</dbReference>
<feature type="chain" id="PRO_5017243930" description="Cytochrome c domain-containing protein" evidence="1">
    <location>
        <begin position="24"/>
        <end position="132"/>
    </location>
</feature>
<dbReference type="SUPFAM" id="SSF46626">
    <property type="entry name" value="Cytochrome c"/>
    <property type="match status" value="1"/>
</dbReference>
<organism evidence="2 3">
    <name type="scientific">Pseudomonas linyingensis</name>
    <dbReference type="NCBI Taxonomy" id="915471"/>
    <lineage>
        <taxon>Bacteria</taxon>
        <taxon>Pseudomonadati</taxon>
        <taxon>Pseudomonadota</taxon>
        <taxon>Gammaproteobacteria</taxon>
        <taxon>Pseudomonadales</taxon>
        <taxon>Pseudomonadaceae</taxon>
        <taxon>Pseudomonas</taxon>
    </lineage>
</organism>
<accession>A0A1H7BGC2</accession>
<keyword evidence="3" id="KW-1185">Reference proteome</keyword>
<protein>
    <recommendedName>
        <fullName evidence="4">Cytochrome c domain-containing protein</fullName>
    </recommendedName>
</protein>
<dbReference type="GO" id="GO:0009055">
    <property type="term" value="F:electron transfer activity"/>
    <property type="evidence" value="ECO:0007669"/>
    <property type="project" value="InterPro"/>
</dbReference>
<reference evidence="3" key="1">
    <citation type="submission" date="2016-10" db="EMBL/GenBank/DDBJ databases">
        <authorList>
            <person name="Varghese N."/>
            <person name="Submissions S."/>
        </authorList>
    </citation>
    <scope>NUCLEOTIDE SEQUENCE [LARGE SCALE GENOMIC DNA]</scope>
    <source>
        <strain evidence="3">LMG 25967</strain>
    </source>
</reference>
<keyword evidence="1" id="KW-0732">Signal</keyword>